<protein>
    <submittedName>
        <fullName evidence="1">Uncharacterized protein</fullName>
    </submittedName>
</protein>
<dbReference type="EMBL" id="GDKF01001888">
    <property type="protein sequence ID" value="JAT76734.1"/>
    <property type="molecule type" value="Transcribed_RNA"/>
</dbReference>
<sequence>MQLGAQVVRNFHPARADTLCGDLHCPLMHWKDHTHLLPPHPKTHQASELPSVDPQLAAWVDLQVHPDTQLPKEKLAQLEAIGLGRGCRPAAARRPLKQLA</sequence>
<name>A0A1D2AC17_AUXPR</name>
<evidence type="ECO:0000313" key="1">
    <source>
        <dbReference type="EMBL" id="JAT76734.1"/>
    </source>
</evidence>
<proteinExistence type="predicted"/>
<dbReference type="AlphaFoldDB" id="A0A1D2AC17"/>
<accession>A0A1D2AC17</accession>
<organism evidence="1">
    <name type="scientific">Auxenochlorella protothecoides</name>
    <name type="common">Green microalga</name>
    <name type="synonym">Chlorella protothecoides</name>
    <dbReference type="NCBI Taxonomy" id="3075"/>
    <lineage>
        <taxon>Eukaryota</taxon>
        <taxon>Viridiplantae</taxon>
        <taxon>Chlorophyta</taxon>
        <taxon>core chlorophytes</taxon>
        <taxon>Trebouxiophyceae</taxon>
        <taxon>Chlorellales</taxon>
        <taxon>Chlorellaceae</taxon>
        <taxon>Auxenochlorella</taxon>
    </lineage>
</organism>
<reference evidence="1" key="1">
    <citation type="submission" date="2015-08" db="EMBL/GenBank/DDBJ databases">
        <authorList>
            <person name="Babu N.S."/>
            <person name="Beckwith C.J."/>
            <person name="Beseler K.G."/>
            <person name="Brison A."/>
            <person name="Carone J.V."/>
            <person name="Caskin T.P."/>
            <person name="Diamond M."/>
            <person name="Durham M.E."/>
            <person name="Foxe J.M."/>
            <person name="Go M."/>
            <person name="Henderson B.A."/>
            <person name="Jones I.B."/>
            <person name="McGettigan J.A."/>
            <person name="Micheletti S.J."/>
            <person name="Nasrallah M.E."/>
            <person name="Ortiz D."/>
            <person name="Piller C.R."/>
            <person name="Privatt S.R."/>
            <person name="Schneider S.L."/>
            <person name="Sharp S."/>
            <person name="Smith T.C."/>
            <person name="Stanton J.D."/>
            <person name="Ullery H.E."/>
            <person name="Wilson R.J."/>
            <person name="Serrano M.G."/>
            <person name="Buck G."/>
            <person name="Lee V."/>
            <person name="Wang Y."/>
            <person name="Carvalho R."/>
            <person name="Voegtly L."/>
            <person name="Shi R."/>
            <person name="Duckworth R."/>
            <person name="Johnson A."/>
            <person name="Loviza R."/>
            <person name="Walstead R."/>
            <person name="Shah Z."/>
            <person name="Kiflezghi M."/>
            <person name="Wade K."/>
            <person name="Ball S.L."/>
            <person name="Bradley K.W."/>
            <person name="Asai D.J."/>
            <person name="Bowman C.A."/>
            <person name="Russell D.A."/>
            <person name="Pope W.H."/>
            <person name="Jacobs-Sera D."/>
            <person name="Hendrix R.W."/>
            <person name="Hatfull G.F."/>
        </authorList>
    </citation>
    <scope>NUCLEOTIDE SEQUENCE</scope>
</reference>
<gene>
    <name evidence="1" type="ORF">g.25775</name>
</gene>